<dbReference type="EMBL" id="JABEYC010000619">
    <property type="protein sequence ID" value="KAF4975642.1"/>
    <property type="molecule type" value="Genomic_DNA"/>
</dbReference>
<comment type="cofactor">
    <cofactor evidence="1">
        <name>Co(2+)</name>
        <dbReference type="ChEBI" id="CHEBI:48828"/>
    </cofactor>
</comment>
<evidence type="ECO:0000256" key="6">
    <source>
        <dbReference type="ARBA" id="ARBA00023285"/>
    </source>
</evidence>
<keyword evidence="5" id="KW-0119">Carbohydrate metabolism</keyword>
<keyword evidence="7" id="KW-0812">Transmembrane</keyword>
<gene>
    <name evidence="9" type="ORF">FZEAL_7597</name>
</gene>
<feature type="domain" description="NodB homology" evidence="8">
    <location>
        <begin position="48"/>
        <end position="241"/>
    </location>
</feature>
<sequence length="251" mass="28528">MSLVKRVSNVTLIAFVTISVLFYFQQGSIKSSPSGPPLTLHERCITPRTVALTYDDNPFESIHDLLALLKSYNATATFFPNAPYQFETWNLDKYVAAAHAAGHQIGLHTWDHVHMDDVGPQKVLDNLERMSSWIYNEVGVRSTLVRPPYGECEDACKKNLISNGYTIVRWTLDTQDWRYAKDDTVQSSIDVINSWKDSQVNIDDDDYAGPIVLMHSRLNTTIKVISPYLLEYFSSRNFRFVSVAECLGIPR</sequence>
<protein>
    <recommendedName>
        <fullName evidence="8">NodB homology domain-containing protein</fullName>
    </recommendedName>
</protein>
<dbReference type="Pfam" id="PF01522">
    <property type="entry name" value="Polysacc_deac_1"/>
    <property type="match status" value="1"/>
</dbReference>
<dbReference type="GO" id="GO:0046872">
    <property type="term" value="F:metal ion binding"/>
    <property type="evidence" value="ECO:0007669"/>
    <property type="project" value="UniProtKB-KW"/>
</dbReference>
<dbReference type="GO" id="GO:0016810">
    <property type="term" value="F:hydrolase activity, acting on carbon-nitrogen (but not peptide) bonds"/>
    <property type="evidence" value="ECO:0007669"/>
    <property type="project" value="InterPro"/>
</dbReference>
<accession>A0A8H4XIP8</accession>
<organism evidence="9 10">
    <name type="scientific">Fusarium zealandicum</name>
    <dbReference type="NCBI Taxonomy" id="1053134"/>
    <lineage>
        <taxon>Eukaryota</taxon>
        <taxon>Fungi</taxon>
        <taxon>Dikarya</taxon>
        <taxon>Ascomycota</taxon>
        <taxon>Pezizomycotina</taxon>
        <taxon>Sordariomycetes</taxon>
        <taxon>Hypocreomycetidae</taxon>
        <taxon>Hypocreales</taxon>
        <taxon>Nectriaceae</taxon>
        <taxon>Fusarium</taxon>
        <taxon>Fusarium staphyleae species complex</taxon>
    </lineage>
</organism>
<evidence type="ECO:0000259" key="8">
    <source>
        <dbReference type="PROSITE" id="PS51677"/>
    </source>
</evidence>
<keyword evidence="2" id="KW-0479">Metal-binding</keyword>
<keyword evidence="4" id="KW-0378">Hydrolase</keyword>
<dbReference type="AlphaFoldDB" id="A0A8H4XIP8"/>
<keyword evidence="10" id="KW-1185">Reference proteome</keyword>
<name>A0A8H4XIP8_9HYPO</name>
<dbReference type="InterPro" id="IPR011330">
    <property type="entry name" value="Glyco_hydro/deAcase_b/a-brl"/>
</dbReference>
<dbReference type="PANTHER" id="PTHR46471:SF6">
    <property type="entry name" value="GLYCOSYL HYDROLASE"/>
    <property type="match status" value="1"/>
</dbReference>
<evidence type="ECO:0000256" key="5">
    <source>
        <dbReference type="ARBA" id="ARBA00023277"/>
    </source>
</evidence>
<keyword evidence="7" id="KW-0472">Membrane</keyword>
<dbReference type="Proteomes" id="UP000635477">
    <property type="component" value="Unassembled WGS sequence"/>
</dbReference>
<dbReference type="Gene3D" id="3.20.20.370">
    <property type="entry name" value="Glycoside hydrolase/deacetylase"/>
    <property type="match status" value="1"/>
</dbReference>
<dbReference type="InterPro" id="IPR002509">
    <property type="entry name" value="NODB_dom"/>
</dbReference>
<reference evidence="9" key="2">
    <citation type="submission" date="2020-05" db="EMBL/GenBank/DDBJ databases">
        <authorList>
            <person name="Kim H.-S."/>
            <person name="Proctor R.H."/>
            <person name="Brown D.W."/>
        </authorList>
    </citation>
    <scope>NUCLEOTIDE SEQUENCE</scope>
    <source>
        <strain evidence="9">NRRL 22465</strain>
    </source>
</reference>
<evidence type="ECO:0000313" key="9">
    <source>
        <dbReference type="EMBL" id="KAF4975642.1"/>
    </source>
</evidence>
<evidence type="ECO:0000256" key="3">
    <source>
        <dbReference type="ARBA" id="ARBA00022729"/>
    </source>
</evidence>
<evidence type="ECO:0000256" key="1">
    <source>
        <dbReference type="ARBA" id="ARBA00001941"/>
    </source>
</evidence>
<comment type="caution">
    <text evidence="9">The sequence shown here is derived from an EMBL/GenBank/DDBJ whole genome shotgun (WGS) entry which is preliminary data.</text>
</comment>
<keyword evidence="7" id="KW-1133">Transmembrane helix</keyword>
<feature type="transmembrane region" description="Helical" evidence="7">
    <location>
        <begin position="7"/>
        <end position="24"/>
    </location>
</feature>
<dbReference type="OrthoDB" id="2128708at2759"/>
<dbReference type="SUPFAM" id="SSF88713">
    <property type="entry name" value="Glycoside hydrolase/deacetylase"/>
    <property type="match status" value="1"/>
</dbReference>
<evidence type="ECO:0000256" key="4">
    <source>
        <dbReference type="ARBA" id="ARBA00022801"/>
    </source>
</evidence>
<proteinExistence type="predicted"/>
<evidence type="ECO:0000313" key="10">
    <source>
        <dbReference type="Proteomes" id="UP000635477"/>
    </source>
</evidence>
<dbReference type="GO" id="GO:0005975">
    <property type="term" value="P:carbohydrate metabolic process"/>
    <property type="evidence" value="ECO:0007669"/>
    <property type="project" value="InterPro"/>
</dbReference>
<reference evidence="9" key="1">
    <citation type="journal article" date="2020" name="BMC Genomics">
        <title>Correction to: Identification and distribution of gene clusters required for synthesis of sphingolipid metabolism inhibitors in diverse species of the filamentous fungus Fusarium.</title>
        <authorList>
            <person name="Kim H.S."/>
            <person name="Lohmar J.M."/>
            <person name="Busman M."/>
            <person name="Brown D.W."/>
            <person name="Naumann T.A."/>
            <person name="Divon H.H."/>
            <person name="Lysoe E."/>
            <person name="Uhlig S."/>
            <person name="Proctor R.H."/>
        </authorList>
    </citation>
    <scope>NUCLEOTIDE SEQUENCE</scope>
    <source>
        <strain evidence="9">NRRL 22465</strain>
    </source>
</reference>
<keyword evidence="6" id="KW-0170">Cobalt</keyword>
<keyword evidence="3" id="KW-0732">Signal</keyword>
<evidence type="ECO:0000256" key="2">
    <source>
        <dbReference type="ARBA" id="ARBA00022723"/>
    </source>
</evidence>
<dbReference type="PROSITE" id="PS51677">
    <property type="entry name" value="NODB"/>
    <property type="match status" value="1"/>
</dbReference>
<dbReference type="PANTHER" id="PTHR46471">
    <property type="entry name" value="CHITIN DEACETYLASE"/>
    <property type="match status" value="1"/>
</dbReference>
<evidence type="ECO:0000256" key="7">
    <source>
        <dbReference type="SAM" id="Phobius"/>
    </source>
</evidence>